<feature type="non-terminal residue" evidence="1">
    <location>
        <position position="1"/>
    </location>
</feature>
<proteinExistence type="predicted"/>
<accession>X0TWA4</accession>
<comment type="caution">
    <text evidence="1">The sequence shown here is derived from an EMBL/GenBank/DDBJ whole genome shotgun (WGS) entry which is preliminary data.</text>
</comment>
<name>X0TWA4_9ZZZZ</name>
<evidence type="ECO:0000313" key="1">
    <source>
        <dbReference type="EMBL" id="GAF92422.1"/>
    </source>
</evidence>
<sequence length="41" mass="4758">AEVVERIEEQGFEDLGEEFIRFMDDLIALLAAWVKQSYVTP</sequence>
<gene>
    <name evidence="1" type="ORF">S01H1_31698</name>
</gene>
<reference evidence="1" key="1">
    <citation type="journal article" date="2014" name="Front. Microbiol.">
        <title>High frequency of phylogenetically diverse reductive dehalogenase-homologous genes in deep subseafloor sedimentary metagenomes.</title>
        <authorList>
            <person name="Kawai M."/>
            <person name="Futagami T."/>
            <person name="Toyoda A."/>
            <person name="Takaki Y."/>
            <person name="Nishi S."/>
            <person name="Hori S."/>
            <person name="Arai W."/>
            <person name="Tsubouchi T."/>
            <person name="Morono Y."/>
            <person name="Uchiyama I."/>
            <person name="Ito T."/>
            <person name="Fujiyama A."/>
            <person name="Inagaki F."/>
            <person name="Takami H."/>
        </authorList>
    </citation>
    <scope>NUCLEOTIDE SEQUENCE</scope>
    <source>
        <strain evidence="1">Expedition CK06-06</strain>
    </source>
</reference>
<protein>
    <submittedName>
        <fullName evidence="1">Uncharacterized protein</fullName>
    </submittedName>
</protein>
<organism evidence="1">
    <name type="scientific">marine sediment metagenome</name>
    <dbReference type="NCBI Taxonomy" id="412755"/>
    <lineage>
        <taxon>unclassified sequences</taxon>
        <taxon>metagenomes</taxon>
        <taxon>ecological metagenomes</taxon>
    </lineage>
</organism>
<dbReference type="EMBL" id="BARS01019576">
    <property type="protein sequence ID" value="GAF92422.1"/>
    <property type="molecule type" value="Genomic_DNA"/>
</dbReference>
<dbReference type="AlphaFoldDB" id="X0TWA4"/>